<keyword evidence="1 7" id="KW-0808">Transferase</keyword>
<comment type="domain">
    <text evidence="7">Has four distinct domains: an N-terminal nucleotidyltransferase (NT) domain responsible for UTase activity, a central HD domain that encodes UR activity, and two C-terminal ACT domains that seem to have a role in glutamine sensing.</text>
</comment>
<comment type="catalytic activity">
    <reaction evidence="7">
        <text>[protein-PII]-L-tyrosine + UTP = [protein-PII]-uridylyl-L-tyrosine + diphosphate</text>
        <dbReference type="Rhea" id="RHEA:13673"/>
        <dbReference type="Rhea" id="RHEA-COMP:12147"/>
        <dbReference type="Rhea" id="RHEA-COMP:12148"/>
        <dbReference type="ChEBI" id="CHEBI:33019"/>
        <dbReference type="ChEBI" id="CHEBI:46398"/>
        <dbReference type="ChEBI" id="CHEBI:46858"/>
        <dbReference type="ChEBI" id="CHEBI:90602"/>
        <dbReference type="EC" id="2.7.7.59"/>
    </reaction>
</comment>
<dbReference type="SUPFAM" id="SSF55021">
    <property type="entry name" value="ACT-like"/>
    <property type="match status" value="2"/>
</dbReference>
<dbReference type="Pfam" id="PF01909">
    <property type="entry name" value="NTP_transf_2"/>
    <property type="match status" value="1"/>
</dbReference>
<protein>
    <recommendedName>
        <fullName evidence="7">Bifunctional uridylyltransferase/uridylyl-removing enzyme</fullName>
        <shortName evidence="7">UTase/UR</shortName>
    </recommendedName>
    <alternativeName>
        <fullName evidence="7">Bifunctional [protein-PII] modification enzyme</fullName>
    </alternativeName>
    <alternativeName>
        <fullName evidence="7">Bifunctional nitrogen sensor protein</fullName>
    </alternativeName>
    <domain>
        <recommendedName>
            <fullName evidence="7">[Protein-PII] uridylyltransferase</fullName>
            <shortName evidence="7">PII uridylyltransferase</shortName>
            <shortName evidence="7">UTase</shortName>
            <ecNumber evidence="7">2.7.7.59</ecNumber>
        </recommendedName>
    </domain>
    <domain>
        <recommendedName>
            <fullName evidence="7">[Protein-PII]-UMP uridylyl-removing enzyme</fullName>
            <shortName evidence="7">UR</shortName>
            <ecNumber evidence="7">3.1.4.-</ecNumber>
        </recommendedName>
    </domain>
</protein>
<dbReference type="InterPro" id="IPR002912">
    <property type="entry name" value="ACT_dom"/>
</dbReference>
<evidence type="ECO:0000256" key="5">
    <source>
        <dbReference type="ARBA" id="ARBA00022842"/>
    </source>
</evidence>
<feature type="domain" description="HD" evidence="9">
    <location>
        <begin position="445"/>
        <end position="567"/>
    </location>
</feature>
<dbReference type="InterPro" id="IPR043519">
    <property type="entry name" value="NT_sf"/>
</dbReference>
<dbReference type="SUPFAM" id="SSF109604">
    <property type="entry name" value="HD-domain/PDEase-like"/>
    <property type="match status" value="1"/>
</dbReference>
<dbReference type="HAMAP" id="MF_00277">
    <property type="entry name" value="PII_uridylyl_transf"/>
    <property type="match status" value="1"/>
</dbReference>
<evidence type="ECO:0000256" key="3">
    <source>
        <dbReference type="ARBA" id="ARBA00022737"/>
    </source>
</evidence>
<evidence type="ECO:0000313" key="11">
    <source>
        <dbReference type="Proteomes" id="UP000663570"/>
    </source>
</evidence>
<dbReference type="CDD" id="cd04900">
    <property type="entry name" value="ACT_UUR-like_1"/>
    <property type="match status" value="1"/>
</dbReference>
<comment type="caution">
    <text evidence="7">Lacks conserved residue(s) required for the propagation of feature annotation.</text>
</comment>
<dbReference type="NCBIfam" id="NF002837">
    <property type="entry name" value="PRK03059.1"/>
    <property type="match status" value="1"/>
</dbReference>
<name>A0ABX7M046_9RHOO</name>
<evidence type="ECO:0000256" key="4">
    <source>
        <dbReference type="ARBA" id="ARBA00022801"/>
    </source>
</evidence>
<comment type="cofactor">
    <cofactor evidence="7">
        <name>Mg(2+)</name>
        <dbReference type="ChEBI" id="CHEBI:18420"/>
    </cofactor>
</comment>
<gene>
    <name evidence="7" type="primary">glnD</name>
    <name evidence="10" type="ORF">JY500_11435</name>
</gene>
<keyword evidence="2 7" id="KW-0548">Nucleotidyltransferase</keyword>
<dbReference type="EC" id="3.1.4.-" evidence="7"/>
<dbReference type="GO" id="GO:0008773">
    <property type="term" value="F:[protein-PII] uridylyltransferase activity"/>
    <property type="evidence" value="ECO:0007669"/>
    <property type="project" value="UniProtKB-EC"/>
</dbReference>
<evidence type="ECO:0000256" key="1">
    <source>
        <dbReference type="ARBA" id="ARBA00022679"/>
    </source>
</evidence>
<proteinExistence type="inferred from homology"/>
<dbReference type="InterPro" id="IPR002934">
    <property type="entry name" value="Polymerase_NTP_transf_dom"/>
</dbReference>
<keyword evidence="6 7" id="KW-0511">Multifunctional enzyme</keyword>
<feature type="domain" description="ACT" evidence="8">
    <location>
        <begin position="684"/>
        <end position="766"/>
    </location>
</feature>
<dbReference type="SUPFAM" id="SSF81301">
    <property type="entry name" value="Nucleotidyltransferase"/>
    <property type="match status" value="1"/>
</dbReference>
<feature type="domain" description="ACT" evidence="8">
    <location>
        <begin position="792"/>
        <end position="860"/>
    </location>
</feature>
<keyword evidence="11" id="KW-1185">Reference proteome</keyword>
<organism evidence="10 11">
    <name type="scientific">Niveibacterium microcysteis</name>
    <dbReference type="NCBI Taxonomy" id="2811415"/>
    <lineage>
        <taxon>Bacteria</taxon>
        <taxon>Pseudomonadati</taxon>
        <taxon>Pseudomonadota</taxon>
        <taxon>Betaproteobacteria</taxon>
        <taxon>Rhodocyclales</taxon>
        <taxon>Rhodocyclaceae</taxon>
        <taxon>Niveibacterium</taxon>
    </lineage>
</organism>
<dbReference type="RefSeq" id="WP_206252428.1">
    <property type="nucleotide sequence ID" value="NZ_CP071060.1"/>
</dbReference>
<dbReference type="InterPro" id="IPR045865">
    <property type="entry name" value="ACT-like_dom_sf"/>
</dbReference>
<dbReference type="PROSITE" id="PS51831">
    <property type="entry name" value="HD"/>
    <property type="match status" value="1"/>
</dbReference>
<evidence type="ECO:0000313" key="10">
    <source>
        <dbReference type="EMBL" id="QSI75142.1"/>
    </source>
</evidence>
<comment type="function">
    <text evidence="7">Modifies, by uridylylation and deuridylylation, the PII regulatory proteins (GlnB and homologs), in response to the nitrogen status of the cell that GlnD senses through the glutamine level. Under low glutamine levels, catalyzes the conversion of the PII proteins and UTP to PII-UMP and PPi, while under higher glutamine levels, GlnD hydrolyzes PII-UMP to PII and UMP (deuridylylation). Thus, controls uridylylation state and activity of the PII proteins, and plays an important role in the regulation of nitrogen metabolism.</text>
</comment>
<dbReference type="CDD" id="cd05401">
    <property type="entry name" value="NT_GlnE_GlnD_like"/>
    <property type="match status" value="1"/>
</dbReference>
<dbReference type="Gene3D" id="3.30.70.260">
    <property type="match status" value="1"/>
</dbReference>
<sequence length="860" mass="97718">MNSPVGSDDLRSVAETLRKRITDGRAQLREKFDAKPDPARLLCENAELVDGVLRDLWSAASLPPNSALVAVGGYGRGHLYPHSDVDILILLGDEPERAARQRIEQLVGVFWDIGLEVGHSVRTIEECLEESERDVTVQTNLLEARWLAGDEELVASLLAQHRAALHLPSFFIAKRAEQEQRYNRFNDTPYSLEPNCKESPGGLRDLQTLVWISLASGLGSSWEALAEQGLVTQEECAELNKSERFLQNLRIRLHRLTRRREDRILFDHQEALARSLSISATSTRRASEVMMQRYYLVAKKVTQLNALLLQNLASRILPSGLDTPTPIDARFCKRQNLLDVLDDKLFIKEPSAILDAFLLLEQHDELKGMTARTLRALWQSRGRVDAAFRRNPENRRRFVALFQQPQGITHVFRWLNQYGILGRYIPAFGQIVGQMQHDLFHVYTVDQHILQVMRNVRRMTMDEHAHEYPLCTRLISAFDRNWLLYIAALFHDIAKGRGGDHSKLGMSDARHFCEDHGISPEDTDLVEWLVGEHLTMSQIAQKSDLSDPDVIRGFAALVKDERRLTALYLLTHADIRGTSPKVWNGWKAKLLEDLFLTTQRLLRGDTPVQAKGLAERQDEARARLRFYGLVEGVERPLWEELDTVYFMRHDIDEIVWHTRMLYYRPAGGEAVVKARPSQVEQGLQVMVYAPDSQDMFMRLCGFFSRQGLSILDAKIHTTRHNYALDSFVLMDPSGDENYRDIVPLIEHDLAQRLRNQGPIDKPGSGRLSRQVRHFPITPEVAIRPDERGQHYILSVAAADRPGLLFDIASVLAECRVNLHTAKIATLGERAEDTFLISGPELGATSAVVRLEGALLARLQQ</sequence>
<dbReference type="Gene3D" id="1.10.3210.10">
    <property type="entry name" value="Hypothetical protein af1432"/>
    <property type="match status" value="1"/>
</dbReference>
<comment type="activity regulation">
    <text evidence="7">Uridylyltransferase (UTase) activity is inhibited by glutamine, while glutamine activates uridylyl-removing (UR) activity.</text>
</comment>
<dbReference type="EC" id="2.7.7.59" evidence="7"/>
<keyword evidence="5 7" id="KW-0460">Magnesium</keyword>
<evidence type="ECO:0000256" key="2">
    <source>
        <dbReference type="ARBA" id="ARBA00022695"/>
    </source>
</evidence>
<dbReference type="PROSITE" id="PS51671">
    <property type="entry name" value="ACT"/>
    <property type="match status" value="2"/>
</dbReference>
<dbReference type="PANTHER" id="PTHR47320:SF1">
    <property type="entry name" value="BIFUNCTIONAL URIDYLYLTRANSFERASE_URIDYLYL-REMOVING ENZYME"/>
    <property type="match status" value="1"/>
</dbReference>
<accession>A0ABX7M046</accession>
<dbReference type="InterPro" id="IPR006674">
    <property type="entry name" value="HD_domain"/>
</dbReference>
<dbReference type="NCBIfam" id="TIGR01693">
    <property type="entry name" value="UTase_glnD"/>
    <property type="match status" value="1"/>
</dbReference>
<keyword evidence="4 7" id="KW-0378">Hydrolase</keyword>
<dbReference type="PANTHER" id="PTHR47320">
    <property type="entry name" value="BIFUNCTIONAL URIDYLYLTRANSFERASE/URIDYLYL-REMOVING ENZYME"/>
    <property type="match status" value="1"/>
</dbReference>
<evidence type="ECO:0000256" key="6">
    <source>
        <dbReference type="ARBA" id="ARBA00023268"/>
    </source>
</evidence>
<dbReference type="Pfam" id="PF08335">
    <property type="entry name" value="GlnD_UR_UTase"/>
    <property type="match status" value="1"/>
</dbReference>
<dbReference type="EMBL" id="CP071060">
    <property type="protein sequence ID" value="QSI75142.1"/>
    <property type="molecule type" value="Genomic_DNA"/>
</dbReference>
<evidence type="ECO:0000259" key="8">
    <source>
        <dbReference type="PROSITE" id="PS51671"/>
    </source>
</evidence>
<dbReference type="CDD" id="cd04899">
    <property type="entry name" value="ACT_ACR-UUR-like_2"/>
    <property type="match status" value="1"/>
</dbReference>
<dbReference type="InterPro" id="IPR013546">
    <property type="entry name" value="PII_UdlTrfase/GS_AdlTrfase"/>
</dbReference>
<reference evidence="10 11" key="1">
    <citation type="submission" date="2021-02" db="EMBL/GenBank/DDBJ databases">
        <title>Niveibacterium changnyeongensis HC41.</title>
        <authorList>
            <person name="Kang M."/>
        </authorList>
    </citation>
    <scope>NUCLEOTIDE SEQUENCE [LARGE SCALE GENOMIC DNA]</scope>
    <source>
        <strain evidence="10 11">HC41</strain>
    </source>
</reference>
<dbReference type="CDD" id="cd00077">
    <property type="entry name" value="HDc"/>
    <property type="match status" value="1"/>
</dbReference>
<dbReference type="InterPro" id="IPR003607">
    <property type="entry name" value="HD/PDEase_dom"/>
</dbReference>
<dbReference type="SMART" id="SM00471">
    <property type="entry name" value="HDc"/>
    <property type="match status" value="1"/>
</dbReference>
<comment type="catalytic activity">
    <reaction evidence="7">
        <text>[protein-PII]-uridylyl-L-tyrosine + H2O = [protein-PII]-L-tyrosine + UMP + H(+)</text>
        <dbReference type="Rhea" id="RHEA:48600"/>
        <dbReference type="Rhea" id="RHEA-COMP:12147"/>
        <dbReference type="Rhea" id="RHEA-COMP:12148"/>
        <dbReference type="ChEBI" id="CHEBI:15377"/>
        <dbReference type="ChEBI" id="CHEBI:15378"/>
        <dbReference type="ChEBI" id="CHEBI:46858"/>
        <dbReference type="ChEBI" id="CHEBI:57865"/>
        <dbReference type="ChEBI" id="CHEBI:90602"/>
    </reaction>
</comment>
<dbReference type="SUPFAM" id="SSF81593">
    <property type="entry name" value="Nucleotidyltransferase substrate binding subunit/domain"/>
    <property type="match status" value="1"/>
</dbReference>
<evidence type="ECO:0000256" key="7">
    <source>
        <dbReference type="HAMAP-Rule" id="MF_00277"/>
    </source>
</evidence>
<dbReference type="InterPro" id="IPR010043">
    <property type="entry name" value="UTase/UR"/>
</dbReference>
<evidence type="ECO:0000259" key="9">
    <source>
        <dbReference type="PROSITE" id="PS51831"/>
    </source>
</evidence>
<comment type="similarity">
    <text evidence="7">Belongs to the GlnD family.</text>
</comment>
<dbReference type="Pfam" id="PF01966">
    <property type="entry name" value="HD"/>
    <property type="match status" value="1"/>
</dbReference>
<feature type="region of interest" description="Uridylyltransferase" evidence="7">
    <location>
        <begin position="1"/>
        <end position="326"/>
    </location>
</feature>
<dbReference type="PIRSF" id="PIRSF006288">
    <property type="entry name" value="PII_uridyltransf"/>
    <property type="match status" value="1"/>
</dbReference>
<dbReference type="Proteomes" id="UP000663570">
    <property type="component" value="Chromosome"/>
</dbReference>
<keyword evidence="3" id="KW-0677">Repeat</keyword>